<dbReference type="AlphaFoldDB" id="A0A383EBX0"/>
<dbReference type="EMBL" id="UINC01224649">
    <property type="protein sequence ID" value="SVE54362.1"/>
    <property type="molecule type" value="Genomic_DNA"/>
</dbReference>
<feature type="non-terminal residue" evidence="2">
    <location>
        <position position="1"/>
    </location>
</feature>
<dbReference type="InterPro" id="IPR011047">
    <property type="entry name" value="Quinoprotein_ADH-like_sf"/>
</dbReference>
<dbReference type="PANTHER" id="PTHR34512">
    <property type="entry name" value="CELL SURFACE PROTEIN"/>
    <property type="match status" value="1"/>
</dbReference>
<accession>A0A383EBX0</accession>
<dbReference type="Gene3D" id="2.130.10.10">
    <property type="entry name" value="YVTN repeat-like/Quinoprotein amine dehydrogenase"/>
    <property type="match status" value="1"/>
</dbReference>
<dbReference type="InterPro" id="IPR002372">
    <property type="entry name" value="PQQ_rpt_dom"/>
</dbReference>
<evidence type="ECO:0000259" key="1">
    <source>
        <dbReference type="Pfam" id="PF13360"/>
    </source>
</evidence>
<organism evidence="2">
    <name type="scientific">marine metagenome</name>
    <dbReference type="NCBI Taxonomy" id="408172"/>
    <lineage>
        <taxon>unclassified sequences</taxon>
        <taxon>metagenomes</taxon>
        <taxon>ecological metagenomes</taxon>
    </lineage>
</organism>
<name>A0A383EBX0_9ZZZZ</name>
<feature type="non-terminal residue" evidence="2">
    <location>
        <position position="231"/>
    </location>
</feature>
<proteinExistence type="predicted"/>
<gene>
    <name evidence="2" type="ORF">METZ01_LOCUS507216</name>
</gene>
<dbReference type="InterPro" id="IPR015943">
    <property type="entry name" value="WD40/YVTN_repeat-like_dom_sf"/>
</dbReference>
<protein>
    <recommendedName>
        <fullName evidence="1">Pyrrolo-quinoline quinone repeat domain-containing protein</fullName>
    </recommendedName>
</protein>
<evidence type="ECO:0000313" key="2">
    <source>
        <dbReference type="EMBL" id="SVE54362.1"/>
    </source>
</evidence>
<reference evidence="2" key="1">
    <citation type="submission" date="2018-05" db="EMBL/GenBank/DDBJ databases">
        <authorList>
            <person name="Lanie J.A."/>
            <person name="Ng W.-L."/>
            <person name="Kazmierczak K.M."/>
            <person name="Andrzejewski T.M."/>
            <person name="Davidsen T.M."/>
            <person name="Wayne K.J."/>
            <person name="Tettelin H."/>
            <person name="Glass J.I."/>
            <person name="Rusch D."/>
            <person name="Podicherti R."/>
            <person name="Tsui H.-C.T."/>
            <person name="Winkler M.E."/>
        </authorList>
    </citation>
    <scope>NUCLEOTIDE SEQUENCE</scope>
</reference>
<dbReference type="PANTHER" id="PTHR34512:SF30">
    <property type="entry name" value="OUTER MEMBRANE PROTEIN ASSEMBLY FACTOR BAMB"/>
    <property type="match status" value="1"/>
</dbReference>
<dbReference type="Pfam" id="PF13360">
    <property type="entry name" value="PQQ_2"/>
    <property type="match status" value="1"/>
</dbReference>
<dbReference type="SUPFAM" id="SSF50998">
    <property type="entry name" value="Quinoprotein alcohol dehydrogenase-like"/>
    <property type="match status" value="1"/>
</dbReference>
<sequence length="231" mass="24482">QAGLGYSSFAIVKGKLYTMGSRRGAEQLICLDANTGREQWAANIGPELKNNWGGGPRGTPTVDGSRIYAMGGQGSLVCTDLSGKIQWQTSMKQLGGKTPGWGYTESVLVDGNLAIVTPGGRQGAVAALNKQTGKVVWQSRQFTDGAQYSSVIAATHNGARQYIQLTQKNLVGLDSTSGKVLWKSSWPGKTAVVPTPIFTAGKVYVSSGYGVGCKLVEVGPGNRVREVWQNK</sequence>
<feature type="domain" description="Pyrrolo-quinoline quinone repeat" evidence="1">
    <location>
        <begin position="27"/>
        <end position="228"/>
    </location>
</feature>